<feature type="region of interest" description="Disordered" evidence="6">
    <location>
        <begin position="70"/>
        <end position="110"/>
    </location>
</feature>
<evidence type="ECO:0000256" key="5">
    <source>
        <dbReference type="ARBA" id="ARBA00023242"/>
    </source>
</evidence>
<dbReference type="AlphaFoldDB" id="A0A4Y7T027"/>
<evidence type="ECO:0000313" key="7">
    <source>
        <dbReference type="EMBL" id="TEB26849.1"/>
    </source>
</evidence>
<feature type="compositionally biased region" description="Low complexity" evidence="6">
    <location>
        <begin position="923"/>
        <end position="957"/>
    </location>
</feature>
<keyword evidence="3" id="KW-0805">Transcription regulation</keyword>
<feature type="region of interest" description="Disordered" evidence="6">
    <location>
        <begin position="905"/>
        <end position="957"/>
    </location>
</feature>
<evidence type="ECO:0000256" key="3">
    <source>
        <dbReference type="ARBA" id="ARBA00023015"/>
    </source>
</evidence>
<dbReference type="Pfam" id="PF04855">
    <property type="entry name" value="SNF5"/>
    <property type="match status" value="1"/>
</dbReference>
<feature type="region of interest" description="Disordered" evidence="6">
    <location>
        <begin position="392"/>
        <end position="417"/>
    </location>
</feature>
<comment type="similarity">
    <text evidence="2">Belongs to the SNF5 family.</text>
</comment>
<name>A0A4Y7T027_COPMI</name>
<gene>
    <name evidence="7" type="ORF">FA13DRAFT_1691897</name>
</gene>
<dbReference type="GO" id="GO:0006338">
    <property type="term" value="P:chromatin remodeling"/>
    <property type="evidence" value="ECO:0007669"/>
    <property type="project" value="InterPro"/>
</dbReference>
<feature type="compositionally biased region" description="Basic residues" evidence="6">
    <location>
        <begin position="405"/>
        <end position="416"/>
    </location>
</feature>
<feature type="compositionally biased region" description="Basic and acidic residues" evidence="6">
    <location>
        <begin position="773"/>
        <end position="813"/>
    </location>
</feature>
<evidence type="ECO:0000256" key="1">
    <source>
        <dbReference type="ARBA" id="ARBA00004123"/>
    </source>
</evidence>
<feature type="region of interest" description="Disordered" evidence="6">
    <location>
        <begin position="646"/>
        <end position="850"/>
    </location>
</feature>
<evidence type="ECO:0000256" key="2">
    <source>
        <dbReference type="ARBA" id="ARBA00010239"/>
    </source>
</evidence>
<feature type="compositionally biased region" description="Low complexity" evidence="6">
    <location>
        <begin position="744"/>
        <end position="754"/>
    </location>
</feature>
<dbReference type="EMBL" id="QPFP01000045">
    <property type="protein sequence ID" value="TEB26849.1"/>
    <property type="molecule type" value="Genomic_DNA"/>
</dbReference>
<accession>A0A4Y7T027</accession>
<dbReference type="GO" id="GO:0000228">
    <property type="term" value="C:nuclear chromosome"/>
    <property type="evidence" value="ECO:0007669"/>
    <property type="project" value="InterPro"/>
</dbReference>
<dbReference type="InterPro" id="IPR006939">
    <property type="entry name" value="SNF5"/>
</dbReference>
<proteinExistence type="inferred from homology"/>
<feature type="compositionally biased region" description="Basic and acidic residues" evidence="6">
    <location>
        <begin position="74"/>
        <end position="88"/>
    </location>
</feature>
<comment type="caution">
    <text evidence="7">The sequence shown here is derived from an EMBL/GenBank/DDBJ whole genome shotgun (WGS) entry which is preliminary data.</text>
</comment>
<keyword evidence="4" id="KW-0804">Transcription</keyword>
<feature type="compositionally biased region" description="Basic and acidic residues" evidence="6">
    <location>
        <begin position="392"/>
        <end position="404"/>
    </location>
</feature>
<feature type="region of interest" description="Disordered" evidence="6">
    <location>
        <begin position="477"/>
        <end position="498"/>
    </location>
</feature>
<dbReference type="OrthoDB" id="515064at2759"/>
<protein>
    <submittedName>
        <fullName evidence="7">SNF5-domain-containing protein</fullName>
    </submittedName>
</protein>
<feature type="compositionally biased region" description="Low complexity" evidence="6">
    <location>
        <begin position="185"/>
        <end position="197"/>
    </location>
</feature>
<reference evidence="7 8" key="1">
    <citation type="journal article" date="2019" name="Nat. Ecol. Evol.">
        <title>Megaphylogeny resolves global patterns of mushroom evolution.</title>
        <authorList>
            <person name="Varga T."/>
            <person name="Krizsan K."/>
            <person name="Foldi C."/>
            <person name="Dima B."/>
            <person name="Sanchez-Garcia M."/>
            <person name="Sanchez-Ramirez S."/>
            <person name="Szollosi G.J."/>
            <person name="Szarkandi J.G."/>
            <person name="Papp V."/>
            <person name="Albert L."/>
            <person name="Andreopoulos W."/>
            <person name="Angelini C."/>
            <person name="Antonin V."/>
            <person name="Barry K.W."/>
            <person name="Bougher N.L."/>
            <person name="Buchanan P."/>
            <person name="Buyck B."/>
            <person name="Bense V."/>
            <person name="Catcheside P."/>
            <person name="Chovatia M."/>
            <person name="Cooper J."/>
            <person name="Damon W."/>
            <person name="Desjardin D."/>
            <person name="Finy P."/>
            <person name="Geml J."/>
            <person name="Haridas S."/>
            <person name="Hughes K."/>
            <person name="Justo A."/>
            <person name="Karasinski D."/>
            <person name="Kautmanova I."/>
            <person name="Kiss B."/>
            <person name="Kocsube S."/>
            <person name="Kotiranta H."/>
            <person name="LaButti K.M."/>
            <person name="Lechner B.E."/>
            <person name="Liimatainen K."/>
            <person name="Lipzen A."/>
            <person name="Lukacs Z."/>
            <person name="Mihaltcheva S."/>
            <person name="Morgado L.N."/>
            <person name="Niskanen T."/>
            <person name="Noordeloos M.E."/>
            <person name="Ohm R.A."/>
            <person name="Ortiz-Santana B."/>
            <person name="Ovrebo C."/>
            <person name="Racz N."/>
            <person name="Riley R."/>
            <person name="Savchenko A."/>
            <person name="Shiryaev A."/>
            <person name="Soop K."/>
            <person name="Spirin V."/>
            <person name="Szebenyi C."/>
            <person name="Tomsovsky M."/>
            <person name="Tulloss R.E."/>
            <person name="Uehling J."/>
            <person name="Grigoriev I.V."/>
            <person name="Vagvolgyi C."/>
            <person name="Papp T."/>
            <person name="Martin F.M."/>
            <person name="Miettinen O."/>
            <person name="Hibbett D.S."/>
            <person name="Nagy L.G."/>
        </authorList>
    </citation>
    <scope>NUCLEOTIDE SEQUENCE [LARGE SCALE GENOMIC DNA]</scope>
    <source>
        <strain evidence="7 8">FP101781</strain>
    </source>
</reference>
<keyword evidence="5" id="KW-0539">Nucleus</keyword>
<feature type="compositionally biased region" description="Acidic residues" evidence="6">
    <location>
        <begin position="207"/>
        <end position="243"/>
    </location>
</feature>
<sequence length="957" mass="103610">MRDTFVWNLNDPLITPDVFAQSVVEDYGLPAAYHGTIVKSIQEQLSDFKAHTFDEVPLSTSTVIELAATLSSHSTKDDEKEGESKRGDGDDENETDADHADGADTEIDTPAKTRALSLAKALVNDEVQDGEVVIRGTLEEPDQEWWDAWKERVRTMEVLAGGGKRARKVLVRKRVAEGASRRTTVKPASSKATSAAPEVKKEAKDETMEEDGVDEGDDDHDHDDEDGDDEMDDEEEGEMEGGDDAWLLPPLPGVGKENRPLGVHEIPLNEATMHEEMRILVKLDIIVGSMKLDDQFEWDMESTEVTPEEFAEVYAKDLGLGGEFKTAIAHSIREQVAAYQKSLFLVGHPSDGTAVQDDELRQSFLPSLVSGARPTSEVAHFTPTLNYLSDGEIDRTEKEREKDLNKRRKRNTRGRRGVALPDREPVRTYRTPAIGFPELDAATLALAVAANAPVSRRAAAAAASLTIANMVASENGQEFPTNSRASVMQPQTPTPNANAQKEKKIKGLFKAPNVPSAVLNKRANVVAPTPSTAVGDVSALPAPLDDDPPLVMPAPQIVYDASGLPRTIGGANAAMKFLSSKRAKELEREAKAQEFVDGQHPNYIDGVWHCSNCGCPESIAVGRRKGPLGDKSQCGTCGKFWHRHRRPRPVEYNPDPEWHSGAAARRAREEAEGSKAPASKKKGRVGAVAKEAKDGAKDSDGEGPSTPGRKPISTSRHSPAVMSTPAMKRTASSQLRNQDDDDAMSPVSSASSDSEMPLANRIAPPSKPNGASAKKDRDEERRRQREAEEREREREERERKESGKKEEKEDKKPASSRVAEAATSSSAVAAGGGGSARPGPPDWLMAARHAMQKKYPSDRFDILLRKTASSTAEWRIKCLDCPGKLYTPGPNETLTNYEVHLKNRQHRGRVNDRMAGRPPAPVSGSGTPAANATSTTGASTNGNGTSVSGSAGPASSS</sequence>
<comment type="subcellular location">
    <subcellularLocation>
        <location evidence="1">Nucleus</location>
    </subcellularLocation>
</comment>
<evidence type="ECO:0000313" key="8">
    <source>
        <dbReference type="Proteomes" id="UP000298030"/>
    </source>
</evidence>
<evidence type="ECO:0000256" key="4">
    <source>
        <dbReference type="ARBA" id="ARBA00023163"/>
    </source>
</evidence>
<feature type="region of interest" description="Disordered" evidence="6">
    <location>
        <begin position="176"/>
        <end position="247"/>
    </location>
</feature>
<evidence type="ECO:0000256" key="6">
    <source>
        <dbReference type="SAM" id="MobiDB-lite"/>
    </source>
</evidence>
<dbReference type="PANTHER" id="PTHR10019">
    <property type="entry name" value="SNF5"/>
    <property type="match status" value="1"/>
</dbReference>
<dbReference type="STRING" id="71717.A0A4Y7T027"/>
<keyword evidence="8" id="KW-1185">Reference proteome</keyword>
<feature type="compositionally biased region" description="Basic and acidic residues" evidence="6">
    <location>
        <begin position="690"/>
        <end position="700"/>
    </location>
</feature>
<dbReference type="Proteomes" id="UP000298030">
    <property type="component" value="Unassembled WGS sequence"/>
</dbReference>
<feature type="compositionally biased region" description="Low complexity" evidence="6">
    <location>
        <begin position="815"/>
        <end position="829"/>
    </location>
</feature>
<organism evidence="7 8">
    <name type="scientific">Coprinellus micaceus</name>
    <name type="common">Glistening ink-cap mushroom</name>
    <name type="synonym">Coprinus micaceus</name>
    <dbReference type="NCBI Taxonomy" id="71717"/>
    <lineage>
        <taxon>Eukaryota</taxon>
        <taxon>Fungi</taxon>
        <taxon>Dikarya</taxon>
        <taxon>Basidiomycota</taxon>
        <taxon>Agaricomycotina</taxon>
        <taxon>Agaricomycetes</taxon>
        <taxon>Agaricomycetidae</taxon>
        <taxon>Agaricales</taxon>
        <taxon>Agaricineae</taxon>
        <taxon>Psathyrellaceae</taxon>
        <taxon>Coprinellus</taxon>
    </lineage>
</organism>